<name>A0ABX1VXL2_9FIRM</name>
<accession>A0ABX1VXL2</accession>
<reference evidence="1 2" key="1">
    <citation type="submission" date="2020-03" db="EMBL/GenBank/DDBJ databases">
        <title>Genome Sequence of industrial isolate, B5A.</title>
        <authorList>
            <person name="Sharma S."/>
            <person name="Patil P.B."/>
            <person name="Korpole S."/>
        </authorList>
    </citation>
    <scope>NUCLEOTIDE SEQUENCE [LARGE SCALE GENOMIC DNA]</scope>
    <source>
        <strain evidence="1 2">PI-S10-B5A</strain>
    </source>
</reference>
<evidence type="ECO:0000313" key="1">
    <source>
        <dbReference type="EMBL" id="NNJ32587.1"/>
    </source>
</evidence>
<comment type="caution">
    <text evidence="1">The sequence shown here is derived from an EMBL/GenBank/DDBJ whole genome shotgun (WGS) entry which is preliminary data.</text>
</comment>
<keyword evidence="2" id="KW-1185">Reference proteome</keyword>
<dbReference type="RefSeq" id="WP_170823649.1">
    <property type="nucleotide sequence ID" value="NZ_JAAOXG010000060.1"/>
</dbReference>
<proteinExistence type="predicted"/>
<dbReference type="Proteomes" id="UP000539052">
    <property type="component" value="Unassembled WGS sequence"/>
</dbReference>
<gene>
    <name evidence="1" type="ORF">G9470_22755</name>
</gene>
<dbReference type="EMBL" id="JAAOXG010000060">
    <property type="protein sequence ID" value="NNJ32587.1"/>
    <property type="molecule type" value="Genomic_DNA"/>
</dbReference>
<sequence>MVELLFDTSELETEQATLLEETQLISDMVQQSIYENAHVALDQAEYQKRYDSLTHRFDTAKERLETVMAQLQQMQLQRADIEAFLQSFKELQDTLTEFSAENWHALVDYATVYSADDIRITFKHGQEIKA</sequence>
<evidence type="ECO:0000313" key="2">
    <source>
        <dbReference type="Proteomes" id="UP000539052"/>
    </source>
</evidence>
<organism evidence="1 2">
    <name type="scientific">Lacrimispora defluvii</name>
    <dbReference type="NCBI Taxonomy" id="2719233"/>
    <lineage>
        <taxon>Bacteria</taxon>
        <taxon>Bacillati</taxon>
        <taxon>Bacillota</taxon>
        <taxon>Clostridia</taxon>
        <taxon>Lachnospirales</taxon>
        <taxon>Lachnospiraceae</taxon>
        <taxon>Lacrimispora</taxon>
    </lineage>
</organism>
<protein>
    <submittedName>
        <fullName evidence="1">Uncharacterized protein</fullName>
    </submittedName>
</protein>